<gene>
    <name evidence="3" type="ORF">J2S74_002709</name>
</gene>
<dbReference type="InterPro" id="IPR036291">
    <property type="entry name" value="NAD(P)-bd_dom_sf"/>
</dbReference>
<dbReference type="Gene3D" id="3.40.50.720">
    <property type="entry name" value="NAD(P)-binding Rossmann-like Domain"/>
    <property type="match status" value="1"/>
</dbReference>
<dbReference type="SUPFAM" id="SSF51735">
    <property type="entry name" value="NAD(P)-binding Rossmann-fold domains"/>
    <property type="match status" value="1"/>
</dbReference>
<evidence type="ECO:0000256" key="1">
    <source>
        <dbReference type="ARBA" id="ARBA00007637"/>
    </source>
</evidence>
<dbReference type="EC" id="5.1.3.2" evidence="3"/>
<evidence type="ECO:0000313" key="3">
    <source>
        <dbReference type="EMBL" id="MDQ0255327.1"/>
    </source>
</evidence>
<organism evidence="3 4">
    <name type="scientific">Evansella vedderi</name>
    <dbReference type="NCBI Taxonomy" id="38282"/>
    <lineage>
        <taxon>Bacteria</taxon>
        <taxon>Bacillati</taxon>
        <taxon>Bacillota</taxon>
        <taxon>Bacilli</taxon>
        <taxon>Bacillales</taxon>
        <taxon>Bacillaceae</taxon>
        <taxon>Evansella</taxon>
    </lineage>
</organism>
<dbReference type="Proteomes" id="UP001230005">
    <property type="component" value="Unassembled WGS sequence"/>
</dbReference>
<protein>
    <submittedName>
        <fullName evidence="3">UDP-glucose 4-epimerase</fullName>
        <ecNumber evidence="3">5.1.3.2</ecNumber>
    </submittedName>
</protein>
<dbReference type="Pfam" id="PF01370">
    <property type="entry name" value="Epimerase"/>
    <property type="match status" value="1"/>
</dbReference>
<comment type="caution">
    <text evidence="3">The sequence shown here is derived from an EMBL/GenBank/DDBJ whole genome shotgun (WGS) entry which is preliminary data.</text>
</comment>
<name>A0ABT9ZX66_9BACI</name>
<dbReference type="EMBL" id="JAUSUG010000010">
    <property type="protein sequence ID" value="MDQ0255327.1"/>
    <property type="molecule type" value="Genomic_DNA"/>
</dbReference>
<dbReference type="InterPro" id="IPR001509">
    <property type="entry name" value="Epimerase_deHydtase"/>
</dbReference>
<dbReference type="PANTHER" id="PTHR43000">
    <property type="entry name" value="DTDP-D-GLUCOSE 4,6-DEHYDRATASE-RELATED"/>
    <property type="match status" value="1"/>
</dbReference>
<keyword evidence="3" id="KW-0413">Isomerase</keyword>
<proteinExistence type="inferred from homology"/>
<comment type="similarity">
    <text evidence="1">Belongs to the NAD(P)-dependent epimerase/dehydratase family.</text>
</comment>
<dbReference type="Gene3D" id="3.90.25.10">
    <property type="entry name" value="UDP-galactose 4-epimerase, domain 1"/>
    <property type="match status" value="1"/>
</dbReference>
<sequence>MEIILHQGAIPSVPKSIKIPLASNRANVTGTLQLLDAAVKNRVSRFIYAASSSAYGNSAILPKREDLQRNPMSPYAVSKYAGELYCKVYYEIYGLKTISPRYFNVFGPKQDPYSEYAAVIPKFIDMLIRNESPTIYGDGKQSRDFTFIDNVVSANLLAAEASKLGGEVVNIGFGKRHNLNYLVTCINKILEKNFYPIYQDNRAGDVKHSLADIQLAKKLLNYETKVSFEEGMRKTVKWYKERMVL</sequence>
<reference evidence="3 4" key="1">
    <citation type="submission" date="2023-07" db="EMBL/GenBank/DDBJ databases">
        <title>Genomic Encyclopedia of Type Strains, Phase IV (KMG-IV): sequencing the most valuable type-strain genomes for metagenomic binning, comparative biology and taxonomic classification.</title>
        <authorList>
            <person name="Goeker M."/>
        </authorList>
    </citation>
    <scope>NUCLEOTIDE SEQUENCE [LARGE SCALE GENOMIC DNA]</scope>
    <source>
        <strain evidence="3 4">DSM 9768</strain>
    </source>
</reference>
<feature type="domain" description="NAD-dependent epimerase/dehydratase" evidence="2">
    <location>
        <begin position="2"/>
        <end position="172"/>
    </location>
</feature>
<evidence type="ECO:0000259" key="2">
    <source>
        <dbReference type="Pfam" id="PF01370"/>
    </source>
</evidence>
<dbReference type="GO" id="GO:0003978">
    <property type="term" value="F:UDP-glucose 4-epimerase activity"/>
    <property type="evidence" value="ECO:0007669"/>
    <property type="project" value="UniProtKB-EC"/>
</dbReference>
<evidence type="ECO:0000313" key="4">
    <source>
        <dbReference type="Proteomes" id="UP001230005"/>
    </source>
</evidence>
<keyword evidence="4" id="KW-1185">Reference proteome</keyword>
<accession>A0ABT9ZX66</accession>